<feature type="domain" description="TonB-dependent receptor-like beta-barrel" evidence="11">
    <location>
        <begin position="442"/>
        <end position="970"/>
    </location>
</feature>
<proteinExistence type="inferred from homology"/>
<reference evidence="13 14" key="1">
    <citation type="submission" date="2018-05" db="EMBL/GenBank/DDBJ databases">
        <title>Chitinophaga sp. K3CV102501T nov., isolated from isolated from a monsoon evergreen broad-leaved forest soil.</title>
        <authorList>
            <person name="Lv Y."/>
        </authorList>
    </citation>
    <scope>NUCLEOTIDE SEQUENCE [LARGE SCALE GENOMIC DNA]</scope>
    <source>
        <strain evidence="13 14">GDMCC 1.1325</strain>
    </source>
</reference>
<dbReference type="InterPro" id="IPR036942">
    <property type="entry name" value="Beta-barrel_TonB_sf"/>
</dbReference>
<evidence type="ECO:0000256" key="10">
    <source>
        <dbReference type="SAM" id="SignalP"/>
    </source>
</evidence>
<dbReference type="InterPro" id="IPR008969">
    <property type="entry name" value="CarboxyPept-like_regulatory"/>
</dbReference>
<keyword evidence="6 8" id="KW-0472">Membrane</keyword>
<feature type="chain" id="PRO_5016844521" evidence="10">
    <location>
        <begin position="21"/>
        <end position="1013"/>
    </location>
</feature>
<dbReference type="Gene3D" id="2.170.130.10">
    <property type="entry name" value="TonB-dependent receptor, plug domain"/>
    <property type="match status" value="1"/>
</dbReference>
<comment type="subcellular location">
    <subcellularLocation>
        <location evidence="1 8">Cell outer membrane</location>
        <topology evidence="1 8">Multi-pass membrane protein</topology>
    </subcellularLocation>
</comment>
<dbReference type="FunFam" id="2.170.130.10:FF:000008">
    <property type="entry name" value="SusC/RagA family TonB-linked outer membrane protein"/>
    <property type="match status" value="1"/>
</dbReference>
<comment type="caution">
    <text evidence="13">The sequence shown here is derived from an EMBL/GenBank/DDBJ whole genome shotgun (WGS) entry which is preliminary data.</text>
</comment>
<accession>A0A365Y3K2</accession>
<evidence type="ECO:0000256" key="6">
    <source>
        <dbReference type="ARBA" id="ARBA00023136"/>
    </source>
</evidence>
<keyword evidence="2 8" id="KW-0813">Transport</keyword>
<dbReference type="NCBIfam" id="TIGR04056">
    <property type="entry name" value="OMP_RagA_SusC"/>
    <property type="match status" value="1"/>
</dbReference>
<keyword evidence="10" id="KW-0732">Signal</keyword>
<name>A0A365Y3K2_9BACT</name>
<dbReference type="OrthoDB" id="9768177at2"/>
<dbReference type="EMBL" id="QFFJ01000001">
    <property type="protein sequence ID" value="RBL92871.1"/>
    <property type="molecule type" value="Genomic_DNA"/>
</dbReference>
<feature type="domain" description="TonB-dependent receptor plug" evidence="12">
    <location>
        <begin position="115"/>
        <end position="234"/>
    </location>
</feature>
<dbReference type="Gene3D" id="2.60.40.1120">
    <property type="entry name" value="Carboxypeptidase-like, regulatory domain"/>
    <property type="match status" value="1"/>
</dbReference>
<evidence type="ECO:0000259" key="12">
    <source>
        <dbReference type="Pfam" id="PF07715"/>
    </source>
</evidence>
<dbReference type="GO" id="GO:0009279">
    <property type="term" value="C:cell outer membrane"/>
    <property type="evidence" value="ECO:0007669"/>
    <property type="project" value="UniProtKB-SubCell"/>
</dbReference>
<evidence type="ECO:0000256" key="7">
    <source>
        <dbReference type="ARBA" id="ARBA00023237"/>
    </source>
</evidence>
<organism evidence="13 14">
    <name type="scientific">Chitinophaga flava</name>
    <dbReference type="NCBI Taxonomy" id="2259036"/>
    <lineage>
        <taxon>Bacteria</taxon>
        <taxon>Pseudomonadati</taxon>
        <taxon>Bacteroidota</taxon>
        <taxon>Chitinophagia</taxon>
        <taxon>Chitinophagales</taxon>
        <taxon>Chitinophagaceae</taxon>
        <taxon>Chitinophaga</taxon>
    </lineage>
</organism>
<dbReference type="InterPro" id="IPR000531">
    <property type="entry name" value="Beta-barrel_TonB"/>
</dbReference>
<dbReference type="InterPro" id="IPR023996">
    <property type="entry name" value="TonB-dep_OMP_SusC/RagA"/>
</dbReference>
<dbReference type="AlphaFoldDB" id="A0A365Y3K2"/>
<keyword evidence="3 8" id="KW-1134">Transmembrane beta strand</keyword>
<evidence type="ECO:0000256" key="9">
    <source>
        <dbReference type="RuleBase" id="RU003357"/>
    </source>
</evidence>
<dbReference type="Pfam" id="PF07715">
    <property type="entry name" value="Plug"/>
    <property type="match status" value="1"/>
</dbReference>
<dbReference type="Pfam" id="PF00593">
    <property type="entry name" value="TonB_dep_Rec_b-barrel"/>
    <property type="match status" value="1"/>
</dbReference>
<dbReference type="SUPFAM" id="SSF49464">
    <property type="entry name" value="Carboxypeptidase regulatory domain-like"/>
    <property type="match status" value="1"/>
</dbReference>
<dbReference type="PROSITE" id="PS52016">
    <property type="entry name" value="TONB_DEPENDENT_REC_3"/>
    <property type="match status" value="1"/>
</dbReference>
<evidence type="ECO:0000256" key="5">
    <source>
        <dbReference type="ARBA" id="ARBA00023077"/>
    </source>
</evidence>
<comment type="similarity">
    <text evidence="8 9">Belongs to the TonB-dependent receptor family.</text>
</comment>
<keyword evidence="7 8" id="KW-0998">Cell outer membrane</keyword>
<dbReference type="Proteomes" id="UP000253410">
    <property type="component" value="Unassembled WGS sequence"/>
</dbReference>
<dbReference type="InterPro" id="IPR037066">
    <property type="entry name" value="Plug_dom_sf"/>
</dbReference>
<keyword evidence="4 8" id="KW-0812">Transmembrane</keyword>
<evidence type="ECO:0000256" key="3">
    <source>
        <dbReference type="ARBA" id="ARBA00022452"/>
    </source>
</evidence>
<evidence type="ECO:0000256" key="2">
    <source>
        <dbReference type="ARBA" id="ARBA00022448"/>
    </source>
</evidence>
<evidence type="ECO:0000256" key="4">
    <source>
        <dbReference type="ARBA" id="ARBA00022692"/>
    </source>
</evidence>
<keyword evidence="5 9" id="KW-0798">TonB box</keyword>
<dbReference type="InterPro" id="IPR023997">
    <property type="entry name" value="TonB-dep_OMP_SusC/RagA_CS"/>
</dbReference>
<dbReference type="NCBIfam" id="TIGR04057">
    <property type="entry name" value="SusC_RagA_signa"/>
    <property type="match status" value="1"/>
</dbReference>
<dbReference type="InterPro" id="IPR039426">
    <property type="entry name" value="TonB-dep_rcpt-like"/>
</dbReference>
<evidence type="ECO:0000256" key="1">
    <source>
        <dbReference type="ARBA" id="ARBA00004571"/>
    </source>
</evidence>
<evidence type="ECO:0000313" key="14">
    <source>
        <dbReference type="Proteomes" id="UP000253410"/>
    </source>
</evidence>
<sequence length="1013" mass="111016">MLRFNSFMSILMLISVLSFAQAKRITGKVTDSKDGSPLPGVTVKIKGANAGTITQANGNYELSVPENATTLVFSFIGYADKEMAIGGKQTISVSMGSGSKDISEVVVVGYGSQNKRELTGSVTKIASKEIANQPVASFESSIQGKAPGVVIESGSGKVGQGMKIRIRGTSSISASSQPLYVIDGMPVISESMSDNTNDPTNPLVDINPNDIESVEVLKDASAAAIYGARAANGVVLITTKKGKAGEKTNIELNVNTSFAKPTMRRKFLDTQQYVTLIQEAAVMDGKYDFANKVGNFPTEQDAINSYQKKVDRRMTALAGKDWRTSNVNTDWQDEEFRKTAHTNQIDLSASGGNEKTKYYVSGSYSDQEAIVIVNRFKRYGARLNLEHTANSRLSFGVNMGVTRSELNRISTDDAFSSPGQLVAQLPITRPYDSLGEPNSNTLYYNGLIDKKYAYNRQVSFRTIGNAFLNYHFLPSLAFRSELGTDIYNLNEDFFLGKQTQDGKGIGRGGNNITQNVNLNTNNYFTFTPHIDDKNNISAVVGMSYLQNDLRSNAVSGENFPSDAVKNLGGAGTITGGSSNEQRYTFLSYFMRANYNYKSKYLASFSIRTDGSSRFGPKNRYGWFPAGSLGWVVSEEDFLKGSNVLNLLKIRASYGKTGNAEIGQNNYYTLLSVTNYPMLPGFSPTQLGDPTLHWESTVQADAGVEFALFDNRLSGEIDYYNKQTSDLLLKTNVPLSSGYATIYRNVGSMENKGVEILLNSRNIQTRDFTWTTSLNVAYNKNRVKAINGQIIESGVQRAVEGEPIGVFYMQRFAGVDPNNGDALYYTKDGKTTNDYSQADRGVVGKANPDWTGGFTNTLSYKGIDLSVFFTFVQGNQIYNQAGQYQSVGFGGGYDNQTTDQLNRWQKPGDVTNIPRLSHFFGNGNQAPSSQWIYDGSYIRLKQVTLGYNLPKSVLSSVKLSSARIFVAGYNLWTKTKYISDPEVNTSTLGNITGGIDLYTVPQAKTITVGLNVKF</sequence>
<evidence type="ECO:0000259" key="11">
    <source>
        <dbReference type="Pfam" id="PF00593"/>
    </source>
</evidence>
<dbReference type="Gene3D" id="2.40.170.20">
    <property type="entry name" value="TonB-dependent receptor, beta-barrel domain"/>
    <property type="match status" value="1"/>
</dbReference>
<protein>
    <submittedName>
        <fullName evidence="13">SusC/RagA family TonB-linked outer membrane protein</fullName>
    </submittedName>
</protein>
<dbReference type="Pfam" id="PF13715">
    <property type="entry name" value="CarbopepD_reg_2"/>
    <property type="match status" value="1"/>
</dbReference>
<feature type="signal peptide" evidence="10">
    <location>
        <begin position="1"/>
        <end position="20"/>
    </location>
</feature>
<dbReference type="RefSeq" id="WP_113615466.1">
    <property type="nucleotide sequence ID" value="NZ_QFFJ01000001.1"/>
</dbReference>
<evidence type="ECO:0000313" key="13">
    <source>
        <dbReference type="EMBL" id="RBL92871.1"/>
    </source>
</evidence>
<keyword evidence="14" id="KW-1185">Reference proteome</keyword>
<dbReference type="InterPro" id="IPR012910">
    <property type="entry name" value="Plug_dom"/>
</dbReference>
<evidence type="ECO:0000256" key="8">
    <source>
        <dbReference type="PROSITE-ProRule" id="PRU01360"/>
    </source>
</evidence>
<dbReference type="SUPFAM" id="SSF56935">
    <property type="entry name" value="Porins"/>
    <property type="match status" value="1"/>
</dbReference>
<gene>
    <name evidence="13" type="ORF">DF182_09905</name>
</gene>